<evidence type="ECO:0000313" key="3">
    <source>
        <dbReference type="Proteomes" id="UP001320876"/>
    </source>
</evidence>
<evidence type="ECO:0008006" key="4">
    <source>
        <dbReference type="Google" id="ProtNLM"/>
    </source>
</evidence>
<keyword evidence="3" id="KW-1185">Reference proteome</keyword>
<name>A0ABT3GLU3_9BACT</name>
<dbReference type="RefSeq" id="WP_264488569.1">
    <property type="nucleotide sequence ID" value="NZ_JAPDDT010000008.1"/>
</dbReference>
<evidence type="ECO:0000313" key="2">
    <source>
        <dbReference type="EMBL" id="MCW1924462.1"/>
    </source>
</evidence>
<protein>
    <recommendedName>
        <fullName evidence="4">Intracellular septation protein A</fullName>
    </recommendedName>
</protein>
<accession>A0ABT3GLU3</accession>
<evidence type="ECO:0000256" key="1">
    <source>
        <dbReference type="SAM" id="Phobius"/>
    </source>
</evidence>
<organism evidence="2 3">
    <name type="scientific">Luteolibacter arcticus</name>
    <dbReference type="NCBI Taxonomy" id="1581411"/>
    <lineage>
        <taxon>Bacteria</taxon>
        <taxon>Pseudomonadati</taxon>
        <taxon>Verrucomicrobiota</taxon>
        <taxon>Verrucomicrobiia</taxon>
        <taxon>Verrucomicrobiales</taxon>
        <taxon>Verrucomicrobiaceae</taxon>
        <taxon>Luteolibacter</taxon>
    </lineage>
</organism>
<dbReference type="EMBL" id="JAPDDT010000008">
    <property type="protein sequence ID" value="MCW1924462.1"/>
    <property type="molecule type" value="Genomic_DNA"/>
</dbReference>
<feature type="transmembrane region" description="Helical" evidence="1">
    <location>
        <begin position="123"/>
        <end position="145"/>
    </location>
</feature>
<proteinExistence type="predicted"/>
<sequence>MSTLAQKLKHELHELIPVTLFFFVAFQLLALTDALILKQYGIPVAVFMSATIGALVAAKVVVITDHFALLNQFPTKPLIYNVVWKTLIYFAGWLLIRYAEHLIHFWRETGSFAGANRRLLDEIIWPHFWGVQLWMLVLLLVFCAFRELVRAVGRERVVAMFFRPPHQPGPRD</sequence>
<feature type="transmembrane region" description="Helical" evidence="1">
    <location>
        <begin position="42"/>
        <end position="62"/>
    </location>
</feature>
<gene>
    <name evidence="2" type="ORF">OKA05_17985</name>
</gene>
<comment type="caution">
    <text evidence="2">The sequence shown here is derived from an EMBL/GenBank/DDBJ whole genome shotgun (WGS) entry which is preliminary data.</text>
</comment>
<feature type="transmembrane region" description="Helical" evidence="1">
    <location>
        <begin position="12"/>
        <end position="30"/>
    </location>
</feature>
<keyword evidence="1" id="KW-0472">Membrane</keyword>
<reference evidence="2 3" key="1">
    <citation type="submission" date="2022-10" db="EMBL/GenBank/DDBJ databases">
        <title>Luteolibacter arcticus strain CCTCC AB 2014275, whole genome shotgun sequencing project.</title>
        <authorList>
            <person name="Zhao G."/>
            <person name="Shen L."/>
        </authorList>
    </citation>
    <scope>NUCLEOTIDE SEQUENCE [LARGE SCALE GENOMIC DNA]</scope>
    <source>
        <strain evidence="2 3">CCTCC AB 2014275</strain>
    </source>
</reference>
<dbReference type="Proteomes" id="UP001320876">
    <property type="component" value="Unassembled WGS sequence"/>
</dbReference>
<keyword evidence="1" id="KW-0812">Transmembrane</keyword>
<keyword evidence="1" id="KW-1133">Transmembrane helix</keyword>